<comment type="caution">
    <text evidence="2">The sequence shown here is derived from an EMBL/GenBank/DDBJ whole genome shotgun (WGS) entry which is preliminary data.</text>
</comment>
<name>A0A432VZH4_9GAMM</name>
<sequence>MKNKMVQVLLVSSVAIALPLLTHVAAAEELPEAPWRTIFKVDESTIWLGSDDGRIAVTADAGETWRNSHPGGRTSDLNLSQIIAFDERHAFTLSTGRGERSRLYVTRNGGFSWRRLYRGNGDETLRCFDLIPDGEAWVLGDTLLDNWHVVRSSNGNHWLSSRSGFAERALFAEEGAQSGQCVRYANNMWAMGTRNAETARLIYKTRTALRFQVANTPLSAGTNAGVEAVYPLGPGHILVAGGRAGDNPSAELFRYQAGEFSPITLPSRDENGATGSTITQPITQLFAWQDRIIIGNSEGVLTTTDQGENWVTLHASGIINLSCTTTGCWAISLNHALEQITF</sequence>
<reference evidence="2 3" key="1">
    <citation type="journal article" date="2011" name="Front. Microbiol.">
        <title>Genomic signatures of strain selection and enhancement in Bacillus atrophaeus var. globigii, a historical biowarfare simulant.</title>
        <authorList>
            <person name="Gibbons H.S."/>
            <person name="Broomall S.M."/>
            <person name="McNew L.A."/>
            <person name="Daligault H."/>
            <person name="Chapman C."/>
            <person name="Bruce D."/>
            <person name="Karavis M."/>
            <person name="Krepps M."/>
            <person name="McGregor P.A."/>
            <person name="Hong C."/>
            <person name="Park K.H."/>
            <person name="Akmal A."/>
            <person name="Feldman A."/>
            <person name="Lin J.S."/>
            <person name="Chang W.E."/>
            <person name="Higgs B.W."/>
            <person name="Demirev P."/>
            <person name="Lindquist J."/>
            <person name="Liem A."/>
            <person name="Fochler E."/>
            <person name="Read T.D."/>
            <person name="Tapia R."/>
            <person name="Johnson S."/>
            <person name="Bishop-Lilly K.A."/>
            <person name="Detter C."/>
            <person name="Han C."/>
            <person name="Sozhamannan S."/>
            <person name="Rosenzweig C.N."/>
            <person name="Skowronski E.W."/>
        </authorList>
    </citation>
    <scope>NUCLEOTIDE SEQUENCE [LARGE SCALE GENOMIC DNA]</scope>
    <source>
        <strain evidence="2 3">AK5</strain>
    </source>
</reference>
<dbReference type="RefSeq" id="WP_126791439.1">
    <property type="nucleotide sequence ID" value="NZ_PIPI01000001.1"/>
</dbReference>
<evidence type="ECO:0008006" key="4">
    <source>
        <dbReference type="Google" id="ProtNLM"/>
    </source>
</evidence>
<feature type="signal peptide" evidence="1">
    <location>
        <begin position="1"/>
        <end position="27"/>
    </location>
</feature>
<dbReference type="InterPro" id="IPR015943">
    <property type="entry name" value="WD40/YVTN_repeat-like_dom_sf"/>
</dbReference>
<dbReference type="AlphaFoldDB" id="A0A432VZH4"/>
<dbReference type="Gene3D" id="2.130.10.10">
    <property type="entry name" value="YVTN repeat-like/Quinoprotein amine dehydrogenase"/>
    <property type="match status" value="1"/>
</dbReference>
<keyword evidence="3" id="KW-1185">Reference proteome</keyword>
<dbReference type="OrthoDB" id="9813892at2"/>
<evidence type="ECO:0000256" key="1">
    <source>
        <dbReference type="SAM" id="SignalP"/>
    </source>
</evidence>
<accession>A0A432VZH4</accession>
<evidence type="ECO:0000313" key="2">
    <source>
        <dbReference type="EMBL" id="RUO22048.1"/>
    </source>
</evidence>
<proteinExistence type="predicted"/>
<organism evidence="2 3">
    <name type="scientific">Aliidiomarina haloalkalitolerans</name>
    <dbReference type="NCBI Taxonomy" id="859059"/>
    <lineage>
        <taxon>Bacteria</taxon>
        <taxon>Pseudomonadati</taxon>
        <taxon>Pseudomonadota</taxon>
        <taxon>Gammaproteobacteria</taxon>
        <taxon>Alteromonadales</taxon>
        <taxon>Idiomarinaceae</taxon>
        <taxon>Aliidiomarina</taxon>
    </lineage>
</organism>
<dbReference type="SUPFAM" id="SSF110296">
    <property type="entry name" value="Oligoxyloglucan reducing end-specific cellobiohydrolase"/>
    <property type="match status" value="1"/>
</dbReference>
<protein>
    <recommendedName>
        <fullName evidence="4">Photosynthesis system II assembly factor Ycf48/Hcf136-like domain-containing protein</fullName>
    </recommendedName>
</protein>
<dbReference type="Proteomes" id="UP000288212">
    <property type="component" value="Unassembled WGS sequence"/>
</dbReference>
<feature type="chain" id="PRO_5019201730" description="Photosynthesis system II assembly factor Ycf48/Hcf136-like domain-containing protein" evidence="1">
    <location>
        <begin position="28"/>
        <end position="342"/>
    </location>
</feature>
<evidence type="ECO:0000313" key="3">
    <source>
        <dbReference type="Proteomes" id="UP000288212"/>
    </source>
</evidence>
<keyword evidence="1" id="KW-0732">Signal</keyword>
<gene>
    <name evidence="2" type="ORF">CWE06_04245</name>
</gene>
<dbReference type="EMBL" id="PIPI01000001">
    <property type="protein sequence ID" value="RUO22048.1"/>
    <property type="molecule type" value="Genomic_DNA"/>
</dbReference>